<feature type="non-terminal residue" evidence="3">
    <location>
        <position position="720"/>
    </location>
</feature>
<feature type="transmembrane region" description="Helical" evidence="1">
    <location>
        <begin position="33"/>
        <end position="51"/>
    </location>
</feature>
<keyword evidence="4" id="KW-1185">Reference proteome</keyword>
<evidence type="ECO:0000313" key="4">
    <source>
        <dbReference type="Proteomes" id="UP001432027"/>
    </source>
</evidence>
<feature type="region of interest" description="Disordered" evidence="2">
    <location>
        <begin position="646"/>
        <end position="683"/>
    </location>
</feature>
<organism evidence="3 4">
    <name type="scientific">Pristionchus entomophagus</name>
    <dbReference type="NCBI Taxonomy" id="358040"/>
    <lineage>
        <taxon>Eukaryota</taxon>
        <taxon>Metazoa</taxon>
        <taxon>Ecdysozoa</taxon>
        <taxon>Nematoda</taxon>
        <taxon>Chromadorea</taxon>
        <taxon>Rhabditida</taxon>
        <taxon>Rhabditina</taxon>
        <taxon>Diplogasteromorpha</taxon>
        <taxon>Diplogasteroidea</taxon>
        <taxon>Neodiplogasteridae</taxon>
        <taxon>Pristionchus</taxon>
    </lineage>
</organism>
<feature type="compositionally biased region" description="Basic and acidic residues" evidence="2">
    <location>
        <begin position="431"/>
        <end position="443"/>
    </location>
</feature>
<keyword evidence="1" id="KW-0812">Transmembrane</keyword>
<feature type="compositionally biased region" description="Polar residues" evidence="2">
    <location>
        <begin position="649"/>
        <end position="664"/>
    </location>
</feature>
<comment type="subcellular location">
    <subcellularLocation>
        <location evidence="1">Membrane</location>
        <topology evidence="1">Multi-pass membrane protein</topology>
    </subcellularLocation>
</comment>
<accession>A0AAV5SLJ1</accession>
<comment type="caution">
    <text evidence="3">The sequence shown here is derived from an EMBL/GenBank/DDBJ whole genome shotgun (WGS) entry which is preliminary data.</text>
</comment>
<keyword evidence="1" id="KW-0472">Membrane</keyword>
<comment type="similarity">
    <text evidence="1">Belongs to the pecanex family.</text>
</comment>
<dbReference type="AlphaFoldDB" id="A0AAV5SLJ1"/>
<feature type="compositionally biased region" description="Basic and acidic residues" evidence="2">
    <location>
        <begin position="350"/>
        <end position="371"/>
    </location>
</feature>
<evidence type="ECO:0000256" key="1">
    <source>
        <dbReference type="RuleBase" id="RU367089"/>
    </source>
</evidence>
<feature type="region of interest" description="Disordered" evidence="2">
    <location>
        <begin position="583"/>
        <end position="602"/>
    </location>
</feature>
<dbReference type="GO" id="GO:0005783">
    <property type="term" value="C:endoplasmic reticulum"/>
    <property type="evidence" value="ECO:0007669"/>
    <property type="project" value="TreeGrafter"/>
</dbReference>
<protein>
    <recommendedName>
        <fullName evidence="1">Pecanex-like protein</fullName>
    </recommendedName>
</protein>
<dbReference type="GO" id="GO:0007029">
    <property type="term" value="P:endoplasmic reticulum organization"/>
    <property type="evidence" value="ECO:0007669"/>
    <property type="project" value="TreeGrafter"/>
</dbReference>
<dbReference type="PANTHER" id="PTHR12372">
    <property type="entry name" value="PECANEX"/>
    <property type="match status" value="1"/>
</dbReference>
<feature type="compositionally biased region" description="Basic and acidic residues" evidence="2">
    <location>
        <begin position="524"/>
        <end position="534"/>
    </location>
</feature>
<reference evidence="3" key="1">
    <citation type="submission" date="2023-10" db="EMBL/GenBank/DDBJ databases">
        <title>Genome assembly of Pristionchus species.</title>
        <authorList>
            <person name="Yoshida K."/>
            <person name="Sommer R.J."/>
        </authorList>
    </citation>
    <scope>NUCLEOTIDE SEQUENCE</scope>
    <source>
        <strain evidence="3">RS0144</strain>
    </source>
</reference>
<feature type="compositionally biased region" description="Acidic residues" evidence="2">
    <location>
        <begin position="444"/>
        <end position="456"/>
    </location>
</feature>
<dbReference type="EMBL" id="BTSX01000002">
    <property type="protein sequence ID" value="GMS84222.1"/>
    <property type="molecule type" value="Genomic_DNA"/>
</dbReference>
<dbReference type="Proteomes" id="UP001432027">
    <property type="component" value="Unassembled WGS sequence"/>
</dbReference>
<dbReference type="InterPro" id="IPR039797">
    <property type="entry name" value="Pecanex"/>
</dbReference>
<name>A0AAV5SLJ1_9BILA</name>
<evidence type="ECO:0000313" key="3">
    <source>
        <dbReference type="EMBL" id="GMS84222.1"/>
    </source>
</evidence>
<feature type="region of interest" description="Disordered" evidence="2">
    <location>
        <begin position="517"/>
        <end position="574"/>
    </location>
</feature>
<feature type="transmembrane region" description="Helical" evidence="1">
    <location>
        <begin position="58"/>
        <end position="79"/>
    </location>
</feature>
<evidence type="ECO:0000256" key="2">
    <source>
        <dbReference type="SAM" id="MobiDB-lite"/>
    </source>
</evidence>
<feature type="region of interest" description="Disordered" evidence="2">
    <location>
        <begin position="431"/>
        <end position="459"/>
    </location>
</feature>
<feature type="region of interest" description="Disordered" evidence="2">
    <location>
        <begin position="334"/>
        <end position="399"/>
    </location>
</feature>
<comment type="caution">
    <text evidence="1">Lacks conserved residue(s) required for the propagation of feature annotation.</text>
</comment>
<dbReference type="PANTHER" id="PTHR12372:SF7">
    <property type="entry name" value="PROTEIN PECANEX"/>
    <property type="match status" value="1"/>
</dbReference>
<dbReference type="GO" id="GO:0016020">
    <property type="term" value="C:membrane"/>
    <property type="evidence" value="ECO:0007669"/>
    <property type="project" value="UniProtKB-SubCell"/>
</dbReference>
<sequence>MLTEIARQGIWASLTGGWYYEPSNSMLCNTVHLYLWILLFALPLLLGSLAVNLFSILAIMYFVFIFVLFFLVKTVVIYLHRIFDKTEPTVITKLKEPHKLQAEQKKNETRRNRLYEMIEMNRLNSSIEIHSEDQEITEEPQSAVERERRGSAPVGMSHAASSPTVNETGRFGQVSVTADVHTLRAPSNSLSTDRPDALEFQSGTFPYLIPPRSYRQTLERKLSEPILSTLGRGDEGEDLLVTHSLCADLDKGSTHSLKERKDSDWSRKSDNKEEVVKGEDKRWITSVGIEELYAVMREERENQRKKRGELEGIVVESEDETELDEEVERTIRQAEMKKIKNEKKKTGSSRRNDDENRREMKDEKEKRRVEEDQPCCSKSIMNEERKPSTSQSIDLKEELSKGDLTRFLEELVQRHPDALDAMENVRMRRMKEEMKGEKKKVENIEDDSISEVEEDVEKGKAGVHVASNYDDTSQGAMHSFQDEKGTWWSYTFDERGVGTARALGKSHQIKAMLDEKEEIEENDDGRGEGMRMDGYDGGDETPSPFTLRSIRFRPNSCGGTGGNRGNEGDRGIPSANTLRSALQSIPEGGSSDDDETGSDRYDGLVDYPSSLWMGDPSTPPDWMPPNLITHIDPVTHRITFDHGRHMPPSTRSSQRNAWPNTPSNVLYVPPHEQRRSRPNRPALNLTRQSYVPSRLVAAIRATEEIRLRNVVEAHERREGQ</sequence>
<keyword evidence="1" id="KW-1133">Transmembrane helix</keyword>
<proteinExistence type="inferred from homology"/>
<feature type="region of interest" description="Disordered" evidence="2">
    <location>
        <begin position="254"/>
        <end position="279"/>
    </location>
</feature>
<gene>
    <name evidence="3" type="ORF">PENTCL1PPCAC_6397</name>
</gene>